<reference evidence="11" key="1">
    <citation type="submission" date="2018-06" db="EMBL/GenBank/DDBJ databases">
        <authorList>
            <person name="Zhirakovskaya E."/>
        </authorList>
    </citation>
    <scope>NUCLEOTIDE SEQUENCE</scope>
</reference>
<keyword evidence="4 11" id="KW-0808">Transferase</keyword>
<dbReference type="InterPro" id="IPR036097">
    <property type="entry name" value="HisK_dim/P_sf"/>
</dbReference>
<evidence type="ECO:0000313" key="11">
    <source>
        <dbReference type="EMBL" id="VAX14499.1"/>
    </source>
</evidence>
<dbReference type="EMBL" id="UOFZ01000176">
    <property type="protein sequence ID" value="VAX14499.1"/>
    <property type="molecule type" value="Genomic_DNA"/>
</dbReference>
<dbReference type="SMART" id="SM00388">
    <property type="entry name" value="HisKA"/>
    <property type="match status" value="1"/>
</dbReference>
<gene>
    <name evidence="11" type="ORF">MNBD_GAMMA24-877</name>
</gene>
<comment type="catalytic activity">
    <reaction evidence="1">
        <text>ATP + protein L-histidine = ADP + protein N-phospho-L-histidine.</text>
        <dbReference type="EC" id="2.7.13.3"/>
    </reaction>
</comment>
<keyword evidence="6" id="KW-0418">Kinase</keyword>
<dbReference type="Pfam" id="PF00072">
    <property type="entry name" value="Response_reg"/>
    <property type="match status" value="1"/>
</dbReference>
<dbReference type="Pfam" id="PF00512">
    <property type="entry name" value="HisKA"/>
    <property type="match status" value="1"/>
</dbReference>
<protein>
    <recommendedName>
        <fullName evidence="2">histidine kinase</fullName>
        <ecNumber evidence="2">2.7.13.3</ecNumber>
    </recommendedName>
</protein>
<evidence type="ECO:0000256" key="5">
    <source>
        <dbReference type="ARBA" id="ARBA00022741"/>
    </source>
</evidence>
<dbReference type="InterPro" id="IPR003594">
    <property type="entry name" value="HATPase_dom"/>
</dbReference>
<dbReference type="PANTHER" id="PTHR45339">
    <property type="entry name" value="HYBRID SIGNAL TRANSDUCTION HISTIDINE KINASE J"/>
    <property type="match status" value="1"/>
</dbReference>
<keyword evidence="8" id="KW-0902">Two-component regulatory system</keyword>
<name>A0A3B1B8B6_9ZZZZ</name>
<dbReference type="PANTHER" id="PTHR45339:SF1">
    <property type="entry name" value="HYBRID SIGNAL TRANSDUCTION HISTIDINE KINASE J"/>
    <property type="match status" value="1"/>
</dbReference>
<evidence type="ECO:0000256" key="2">
    <source>
        <dbReference type="ARBA" id="ARBA00012438"/>
    </source>
</evidence>
<dbReference type="PROSITE" id="PS50109">
    <property type="entry name" value="HIS_KIN"/>
    <property type="match status" value="1"/>
</dbReference>
<dbReference type="InterPro" id="IPR003661">
    <property type="entry name" value="HisK_dim/P_dom"/>
</dbReference>
<dbReference type="CDD" id="cd00082">
    <property type="entry name" value="HisKA"/>
    <property type="match status" value="1"/>
</dbReference>
<evidence type="ECO:0000256" key="7">
    <source>
        <dbReference type="ARBA" id="ARBA00022840"/>
    </source>
</evidence>
<dbReference type="SUPFAM" id="SSF55874">
    <property type="entry name" value="ATPase domain of HSP90 chaperone/DNA topoisomerase II/histidine kinase"/>
    <property type="match status" value="1"/>
</dbReference>
<dbReference type="InterPro" id="IPR004358">
    <property type="entry name" value="Sig_transdc_His_kin-like_C"/>
</dbReference>
<evidence type="ECO:0000259" key="9">
    <source>
        <dbReference type="PROSITE" id="PS50109"/>
    </source>
</evidence>
<sequence length="599" mass="66812">MTNSRINYSKSASDVGDDHQYMAKTCNHFIDALHIIATPDDVLLEFEGRPDTTIVLDAVWLRIHKIISFNEMGFLRLDDDGLDFNLIYCQPERSFDCIDRLSNDAIKEGVFAWALNQNRAVVLPGDENTLSRLFHVVAIRGKVIGMLVATFDFDADSINEITLGLLSIILLNCANTIEALELNIMVQEQNEMLEMKIEERTRQLMFEKVRAEAASIAKSNFLATVSHEIRTPMNGVLGMAQVIAATELTEKQQLYVNTIIDSGNSLLVIINDILDFSKIEAGKMELENHPFNLHKITADIVDLFGSKAKEKNIKLGYNIEPGCPVDLLGDSLRIKQIIQNLVSNAIKFTEQGSIKISISGTILSNDKATLMFNISDTGIGIDQQSQEKLFSDFTQVDSSTTRKFGGTGLGLAICKQLIMLMQGEIGVNSQPGQGAIFWFTLNLNVNKNIHAQVPEYKTGLTVKPGPLTGKVLLVEDNRVNQFVAKAMLEQFGLMVDIADNGLDAVKKYKNNAYDLILMDCQMPVLDGFEATKKIRKNEAETKTSQQIPIIALTANVHDKDREHCLAVGFDDYLSKPIVKSDLYKLIVKYLSRRKIINQK</sequence>
<dbReference type="PRINTS" id="PR00344">
    <property type="entry name" value="BCTRLSENSOR"/>
</dbReference>
<keyword evidence="3" id="KW-0597">Phosphoprotein</keyword>
<accession>A0A3B1B8B6</accession>
<dbReference type="InterPro" id="IPR005467">
    <property type="entry name" value="His_kinase_dom"/>
</dbReference>
<dbReference type="FunFam" id="3.30.565.10:FF:000010">
    <property type="entry name" value="Sensor histidine kinase RcsC"/>
    <property type="match status" value="1"/>
</dbReference>
<keyword evidence="5" id="KW-0547">Nucleotide-binding</keyword>
<evidence type="ECO:0000256" key="6">
    <source>
        <dbReference type="ARBA" id="ARBA00022777"/>
    </source>
</evidence>
<dbReference type="GO" id="GO:0005524">
    <property type="term" value="F:ATP binding"/>
    <property type="evidence" value="ECO:0007669"/>
    <property type="project" value="UniProtKB-KW"/>
</dbReference>
<dbReference type="GO" id="GO:0000155">
    <property type="term" value="F:phosphorelay sensor kinase activity"/>
    <property type="evidence" value="ECO:0007669"/>
    <property type="project" value="InterPro"/>
</dbReference>
<dbReference type="Gene3D" id="3.40.50.2300">
    <property type="match status" value="1"/>
</dbReference>
<feature type="domain" description="Response regulatory" evidence="10">
    <location>
        <begin position="470"/>
        <end position="590"/>
    </location>
</feature>
<evidence type="ECO:0000256" key="4">
    <source>
        <dbReference type="ARBA" id="ARBA00022679"/>
    </source>
</evidence>
<dbReference type="InterPro" id="IPR001789">
    <property type="entry name" value="Sig_transdc_resp-reg_receiver"/>
</dbReference>
<dbReference type="CDD" id="cd16922">
    <property type="entry name" value="HATPase_EvgS-ArcB-TorS-like"/>
    <property type="match status" value="1"/>
</dbReference>
<dbReference type="Gene3D" id="3.30.565.10">
    <property type="entry name" value="Histidine kinase-like ATPase, C-terminal domain"/>
    <property type="match status" value="1"/>
</dbReference>
<dbReference type="SUPFAM" id="SSF52172">
    <property type="entry name" value="CheY-like"/>
    <property type="match status" value="1"/>
</dbReference>
<keyword evidence="7" id="KW-0067">ATP-binding</keyword>
<organism evidence="11">
    <name type="scientific">hydrothermal vent metagenome</name>
    <dbReference type="NCBI Taxonomy" id="652676"/>
    <lineage>
        <taxon>unclassified sequences</taxon>
        <taxon>metagenomes</taxon>
        <taxon>ecological metagenomes</taxon>
    </lineage>
</organism>
<proteinExistence type="predicted"/>
<dbReference type="Pfam" id="PF02518">
    <property type="entry name" value="HATPase_c"/>
    <property type="match status" value="1"/>
</dbReference>
<dbReference type="EC" id="2.7.13.3" evidence="2"/>
<dbReference type="SMART" id="SM00387">
    <property type="entry name" value="HATPase_c"/>
    <property type="match status" value="1"/>
</dbReference>
<evidence type="ECO:0000259" key="10">
    <source>
        <dbReference type="PROSITE" id="PS50110"/>
    </source>
</evidence>
<dbReference type="InterPro" id="IPR011006">
    <property type="entry name" value="CheY-like_superfamily"/>
</dbReference>
<dbReference type="PROSITE" id="PS50110">
    <property type="entry name" value="RESPONSE_REGULATORY"/>
    <property type="match status" value="1"/>
</dbReference>
<dbReference type="InterPro" id="IPR036890">
    <property type="entry name" value="HATPase_C_sf"/>
</dbReference>
<dbReference type="CDD" id="cd17546">
    <property type="entry name" value="REC_hyHK_CKI1_RcsC-like"/>
    <property type="match status" value="1"/>
</dbReference>
<dbReference type="AlphaFoldDB" id="A0A3B1B8B6"/>
<dbReference type="FunFam" id="1.10.287.130:FF:000002">
    <property type="entry name" value="Two-component osmosensing histidine kinase"/>
    <property type="match status" value="1"/>
</dbReference>
<dbReference type="Gene3D" id="1.10.287.130">
    <property type="match status" value="1"/>
</dbReference>
<dbReference type="SUPFAM" id="SSF47384">
    <property type="entry name" value="Homodimeric domain of signal transducing histidine kinase"/>
    <property type="match status" value="1"/>
</dbReference>
<feature type="domain" description="Histidine kinase" evidence="9">
    <location>
        <begin position="224"/>
        <end position="445"/>
    </location>
</feature>
<evidence type="ECO:0000256" key="3">
    <source>
        <dbReference type="ARBA" id="ARBA00022553"/>
    </source>
</evidence>
<dbReference type="SMART" id="SM00448">
    <property type="entry name" value="REC"/>
    <property type="match status" value="1"/>
</dbReference>
<evidence type="ECO:0000256" key="1">
    <source>
        <dbReference type="ARBA" id="ARBA00000085"/>
    </source>
</evidence>
<evidence type="ECO:0000256" key="8">
    <source>
        <dbReference type="ARBA" id="ARBA00023012"/>
    </source>
</evidence>